<protein>
    <recommendedName>
        <fullName evidence="2">JmjC domain-containing protein</fullName>
    </recommendedName>
</protein>
<reference evidence="3 4" key="1">
    <citation type="journal article" date="2002" name="Nature">
        <title>Genome sequence and comparative analysis of the model rodent malaria parasite Plasmodium yoelii yoelii.</title>
        <authorList>
            <person name="Carlton J.M."/>
            <person name="Angiuoli S.V."/>
            <person name="Suh B.B."/>
            <person name="Kooij T.W."/>
            <person name="Pertea M."/>
            <person name="Silva J.C."/>
            <person name="Ermolaeva M.D."/>
            <person name="Allen J.E."/>
            <person name="Selengut J.D."/>
            <person name="Koo H.L."/>
            <person name="Peterson J.D."/>
            <person name="Pop M."/>
            <person name="Kosack D.S."/>
            <person name="Shumway M.F."/>
            <person name="Bidwell S.L."/>
            <person name="Shallom S.J."/>
            <person name="van Aken S.E."/>
            <person name="Riedmuller S.B."/>
            <person name="Feldblyum T.V."/>
            <person name="Cho J.K."/>
            <person name="Quackenbush J."/>
            <person name="Sedegah M."/>
            <person name="Shoaibi A."/>
            <person name="Cummings L.M."/>
            <person name="Florens L."/>
            <person name="Yates J.R."/>
            <person name="Raine J.D."/>
            <person name="Sinden R.E."/>
            <person name="Harris M.A."/>
            <person name="Cunningham D.A."/>
            <person name="Preiser P.R."/>
            <person name="Bergman L.W."/>
            <person name="Vaidya A.B."/>
            <person name="van Lin L.H."/>
            <person name="Janse C.J."/>
            <person name="Waters A.P."/>
            <person name="Smith H.O."/>
            <person name="White O.R."/>
            <person name="Salzberg S.L."/>
            <person name="Venter J.C."/>
            <person name="Fraser C.M."/>
            <person name="Hoffman S.L."/>
            <person name="Gardner M.J."/>
            <person name="Carucci D.J."/>
        </authorList>
    </citation>
    <scope>NUCLEOTIDE SEQUENCE [LARGE SCALE GENOMIC DNA]</scope>
    <source>
        <strain evidence="3 4">17XNL</strain>
    </source>
</reference>
<evidence type="ECO:0000313" key="4">
    <source>
        <dbReference type="Proteomes" id="UP000008553"/>
    </source>
</evidence>
<accession>Q7RD23</accession>
<feature type="domain" description="JmjC" evidence="2">
    <location>
        <begin position="62"/>
        <end position="223"/>
    </location>
</feature>
<dbReference type="PROSITE" id="PS51184">
    <property type="entry name" value="JMJC"/>
    <property type="match status" value="1"/>
</dbReference>
<evidence type="ECO:0000259" key="2">
    <source>
        <dbReference type="PROSITE" id="PS51184"/>
    </source>
</evidence>
<dbReference type="InParanoid" id="Q7RD23"/>
<keyword evidence="4" id="KW-1185">Reference proteome</keyword>
<dbReference type="SUPFAM" id="SSF51197">
    <property type="entry name" value="Clavaminate synthase-like"/>
    <property type="match status" value="1"/>
</dbReference>
<sequence>MRNNIENVNVQLEQKISNSFGTGEKLEMKFHDFLSLLEEGNTNYYLNTQYIKENAYHPSDLCNSITHQMINYLPKELDIMGNLELYQYNIWLGNNDDKNLKTFLHHDYHDNIYVLLEDKLLDDETIENSIDKAEHKLNTLEDSILSYRIRKSKFRHKENARNDIPNHFCLINTSDRTSEDCIFDDNTEVENKYIEICINKGDILYLPCGWFHEVKSFSNEKWC</sequence>
<dbReference type="InterPro" id="IPR041667">
    <property type="entry name" value="Cupin_8"/>
</dbReference>
<dbReference type="InterPro" id="IPR003347">
    <property type="entry name" value="JmjC_dom"/>
</dbReference>
<dbReference type="EMBL" id="AABL01001796">
    <property type="protein sequence ID" value="EAA17646.1"/>
    <property type="molecule type" value="Genomic_DNA"/>
</dbReference>
<dbReference type="STRING" id="73239.Q7RD23"/>
<evidence type="ECO:0000256" key="1">
    <source>
        <dbReference type="SAM" id="Coils"/>
    </source>
</evidence>
<name>Q7RD23_PLAYO</name>
<dbReference type="PANTHER" id="PTHR12461">
    <property type="entry name" value="HYPOXIA-INDUCIBLE FACTOR 1 ALPHA INHIBITOR-RELATED"/>
    <property type="match status" value="1"/>
</dbReference>
<dbReference type="PaxDb" id="73239-Q7RD23"/>
<evidence type="ECO:0000313" key="3">
    <source>
        <dbReference type="EMBL" id="EAA17646.1"/>
    </source>
</evidence>
<dbReference type="Proteomes" id="UP000008553">
    <property type="component" value="Unassembled WGS sequence"/>
</dbReference>
<feature type="non-terminal residue" evidence="3">
    <location>
        <position position="223"/>
    </location>
</feature>
<dbReference type="InterPro" id="IPR014710">
    <property type="entry name" value="RmlC-like_jellyroll"/>
</dbReference>
<gene>
    <name evidence="3" type="ORF">PY05603</name>
</gene>
<feature type="coiled-coil region" evidence="1">
    <location>
        <begin position="123"/>
        <end position="150"/>
    </location>
</feature>
<keyword evidence="1" id="KW-0175">Coiled coil</keyword>
<dbReference type="PANTHER" id="PTHR12461:SF100">
    <property type="entry name" value="JMJC DOMAIN-CONTAINING PROTEIN 4"/>
    <property type="match status" value="1"/>
</dbReference>
<dbReference type="Gene3D" id="2.60.120.10">
    <property type="entry name" value="Jelly Rolls"/>
    <property type="match status" value="2"/>
</dbReference>
<comment type="caution">
    <text evidence="3">The sequence shown here is derived from an EMBL/GenBank/DDBJ whole genome shotgun (WGS) entry which is preliminary data.</text>
</comment>
<organism evidence="3 4">
    <name type="scientific">Plasmodium yoelii yoelii</name>
    <dbReference type="NCBI Taxonomy" id="73239"/>
    <lineage>
        <taxon>Eukaryota</taxon>
        <taxon>Sar</taxon>
        <taxon>Alveolata</taxon>
        <taxon>Apicomplexa</taxon>
        <taxon>Aconoidasida</taxon>
        <taxon>Haemosporida</taxon>
        <taxon>Plasmodiidae</taxon>
        <taxon>Plasmodium</taxon>
        <taxon>Plasmodium (Vinckeia)</taxon>
    </lineage>
</organism>
<proteinExistence type="predicted"/>
<dbReference type="AlphaFoldDB" id="Q7RD23"/>
<dbReference type="Pfam" id="PF13621">
    <property type="entry name" value="Cupin_8"/>
    <property type="match status" value="2"/>
</dbReference>